<organism evidence="1 2">
    <name type="scientific">Daphnia magna</name>
    <dbReference type="NCBI Taxonomy" id="35525"/>
    <lineage>
        <taxon>Eukaryota</taxon>
        <taxon>Metazoa</taxon>
        <taxon>Ecdysozoa</taxon>
        <taxon>Arthropoda</taxon>
        <taxon>Crustacea</taxon>
        <taxon>Branchiopoda</taxon>
        <taxon>Diplostraca</taxon>
        <taxon>Cladocera</taxon>
        <taxon>Anomopoda</taxon>
        <taxon>Daphniidae</taxon>
        <taxon>Daphnia</taxon>
    </lineage>
</organism>
<dbReference type="Proteomes" id="UP001234178">
    <property type="component" value="Unassembled WGS sequence"/>
</dbReference>
<comment type="caution">
    <text evidence="1">The sequence shown here is derived from an EMBL/GenBank/DDBJ whole genome shotgun (WGS) entry which is preliminary data.</text>
</comment>
<gene>
    <name evidence="1" type="ORF">OUZ56_012669</name>
</gene>
<sequence>MTYFDRNKNHEGLTFTSPFSPVQPLTYVQQNLEGGHRDTQWPFHKLIHVDTENKVFEHNYIIEYKISEEYQSYWFIPYDMWIDDRVQRKRECNSSSDSYDFAVSQTAHAHTKL</sequence>
<reference evidence="1 2" key="1">
    <citation type="journal article" date="2023" name="Nucleic Acids Res.">
        <title>The hologenome of Daphnia magna reveals possible DNA methylation and microbiome-mediated evolution of the host genome.</title>
        <authorList>
            <person name="Chaturvedi A."/>
            <person name="Li X."/>
            <person name="Dhandapani V."/>
            <person name="Marshall H."/>
            <person name="Kissane S."/>
            <person name="Cuenca-Cambronero M."/>
            <person name="Asole G."/>
            <person name="Calvet F."/>
            <person name="Ruiz-Romero M."/>
            <person name="Marangio P."/>
            <person name="Guigo R."/>
            <person name="Rago D."/>
            <person name="Mirbahai L."/>
            <person name="Eastwood N."/>
            <person name="Colbourne J.K."/>
            <person name="Zhou J."/>
            <person name="Mallon E."/>
            <person name="Orsini L."/>
        </authorList>
    </citation>
    <scope>NUCLEOTIDE SEQUENCE [LARGE SCALE GENOMIC DNA]</scope>
    <source>
        <strain evidence="1">LRV0_1</strain>
    </source>
</reference>
<name>A0ABQ9Z3P2_9CRUS</name>
<keyword evidence="2" id="KW-1185">Reference proteome</keyword>
<evidence type="ECO:0000313" key="2">
    <source>
        <dbReference type="Proteomes" id="UP001234178"/>
    </source>
</evidence>
<dbReference type="EMBL" id="JAOYFB010000002">
    <property type="protein sequence ID" value="KAK4007512.1"/>
    <property type="molecule type" value="Genomic_DNA"/>
</dbReference>
<protein>
    <submittedName>
        <fullName evidence="1">Uncharacterized protein</fullName>
    </submittedName>
</protein>
<evidence type="ECO:0000313" key="1">
    <source>
        <dbReference type="EMBL" id="KAK4007512.1"/>
    </source>
</evidence>
<proteinExistence type="predicted"/>
<accession>A0ABQ9Z3P2</accession>